<feature type="compositionally biased region" description="Polar residues" evidence="1">
    <location>
        <begin position="179"/>
        <end position="189"/>
    </location>
</feature>
<sequence>MTEVCAAAHKEFDFLAEGDSQNAVADMLSKPAPHRATYKMVDPFYWVARPFYRPPVQVPRTVPGLVSPTVLVMQKCQGSTLTRLSQELNADPDLDRVAAGRKIVSYRLLENLSEAFARMVFEAPGITHGDPHPGNILMVLSATPLRVEVALVDWGQICTISEDMQLHLARLVVAMTESGSGSPPLTQTLDADDHLDTGGSSSSNQIRATRHNVAVAEAMELLGIEFEGREKCHYDAHGTRISTRQTPTEKTERAGDSTNVKGMGGDGVRDGRLPPWTEEPPVKSAAATALATHFFDTTPLSPPWEDHPLSEAHPLRTLRVTNFPKDLILTVRAVQILKAISEDAGLEEWDLAQRWRPHALHVLKHPT</sequence>
<dbReference type="InterPro" id="IPR051130">
    <property type="entry name" value="Mito_struct-func_regulator"/>
</dbReference>
<feature type="region of interest" description="Disordered" evidence="1">
    <location>
        <begin position="242"/>
        <end position="274"/>
    </location>
</feature>
<organism evidence="3">
    <name type="scientific">Octactis speculum</name>
    <dbReference type="NCBI Taxonomy" id="3111310"/>
    <lineage>
        <taxon>Eukaryota</taxon>
        <taxon>Sar</taxon>
        <taxon>Stramenopiles</taxon>
        <taxon>Ochrophyta</taxon>
        <taxon>Dictyochophyceae</taxon>
        <taxon>Dictyochales</taxon>
        <taxon>Dictyochaceae</taxon>
        <taxon>Octactis</taxon>
    </lineage>
</organism>
<proteinExistence type="predicted"/>
<dbReference type="InterPro" id="IPR011009">
    <property type="entry name" value="Kinase-like_dom_sf"/>
</dbReference>
<dbReference type="Pfam" id="PF03109">
    <property type="entry name" value="ABC1"/>
    <property type="match status" value="1"/>
</dbReference>
<reference evidence="3" key="1">
    <citation type="submission" date="2021-01" db="EMBL/GenBank/DDBJ databases">
        <authorList>
            <person name="Corre E."/>
            <person name="Pelletier E."/>
            <person name="Niang G."/>
            <person name="Scheremetjew M."/>
            <person name="Finn R."/>
            <person name="Kale V."/>
            <person name="Holt S."/>
            <person name="Cochrane G."/>
            <person name="Meng A."/>
            <person name="Brown T."/>
            <person name="Cohen L."/>
        </authorList>
    </citation>
    <scope>NUCLEOTIDE SEQUENCE</scope>
    <source>
        <strain evidence="3">CCMP1381</strain>
    </source>
</reference>
<dbReference type="PANTHER" id="PTHR43173:SF12">
    <property type="entry name" value="PROTEIN KINASE SUPERFAMILY PROTEIN"/>
    <property type="match status" value="1"/>
</dbReference>
<accession>A0A7S2CVI0</accession>
<evidence type="ECO:0000256" key="1">
    <source>
        <dbReference type="SAM" id="MobiDB-lite"/>
    </source>
</evidence>
<dbReference type="InterPro" id="IPR004147">
    <property type="entry name" value="ABC1_dom"/>
</dbReference>
<dbReference type="PANTHER" id="PTHR43173">
    <property type="entry name" value="ABC1 FAMILY PROTEIN"/>
    <property type="match status" value="1"/>
</dbReference>
<feature type="compositionally biased region" description="Polar residues" evidence="1">
    <location>
        <begin position="198"/>
        <end position="207"/>
    </location>
</feature>
<dbReference type="EMBL" id="HBGS01033554">
    <property type="protein sequence ID" value="CAD9435945.1"/>
    <property type="molecule type" value="Transcribed_RNA"/>
</dbReference>
<dbReference type="SUPFAM" id="SSF56112">
    <property type="entry name" value="Protein kinase-like (PK-like)"/>
    <property type="match status" value="1"/>
</dbReference>
<feature type="region of interest" description="Disordered" evidence="1">
    <location>
        <begin position="179"/>
        <end position="208"/>
    </location>
</feature>
<evidence type="ECO:0000313" key="3">
    <source>
        <dbReference type="EMBL" id="CAD9435945.1"/>
    </source>
</evidence>
<dbReference type="AlphaFoldDB" id="A0A7S2CVI0"/>
<evidence type="ECO:0000259" key="2">
    <source>
        <dbReference type="Pfam" id="PF03109"/>
    </source>
</evidence>
<gene>
    <name evidence="3" type="ORF">DSPE1174_LOCUS17256</name>
</gene>
<feature type="domain" description="ABC1 atypical kinase-like" evidence="2">
    <location>
        <begin position="7"/>
        <end position="177"/>
    </location>
</feature>
<protein>
    <recommendedName>
        <fullName evidence="2">ABC1 atypical kinase-like domain-containing protein</fullName>
    </recommendedName>
</protein>
<name>A0A7S2CVI0_9STRA</name>